<dbReference type="GO" id="GO:0005254">
    <property type="term" value="F:chloride channel activity"/>
    <property type="evidence" value="ECO:0007669"/>
    <property type="project" value="UniProtKB-ARBA"/>
</dbReference>
<feature type="transmembrane region" description="Helical" evidence="2">
    <location>
        <begin position="92"/>
        <end position="114"/>
    </location>
</feature>
<keyword evidence="2" id="KW-0812">Transmembrane</keyword>
<proteinExistence type="predicted"/>
<evidence type="ECO:0000313" key="4">
    <source>
        <dbReference type="EMBL" id="TRY77789.1"/>
    </source>
</evidence>
<feature type="transmembrane region" description="Helical" evidence="2">
    <location>
        <begin position="155"/>
        <end position="180"/>
    </location>
</feature>
<keyword evidence="2" id="KW-0472">Membrane</keyword>
<evidence type="ECO:0000256" key="1">
    <source>
        <dbReference type="SAM" id="MobiDB-lite"/>
    </source>
</evidence>
<dbReference type="STRING" id="6832.A0A553PJF2"/>
<feature type="compositionally biased region" description="Basic and acidic residues" evidence="1">
    <location>
        <begin position="1"/>
        <end position="14"/>
    </location>
</feature>
<dbReference type="PANTHER" id="PTHR18945">
    <property type="entry name" value="NEUROTRANSMITTER GATED ION CHANNEL"/>
    <property type="match status" value="1"/>
</dbReference>
<dbReference type="GO" id="GO:0005230">
    <property type="term" value="F:extracellular ligand-gated monoatomic ion channel activity"/>
    <property type="evidence" value="ECO:0007669"/>
    <property type="project" value="UniProtKB-ARBA"/>
</dbReference>
<evidence type="ECO:0000256" key="2">
    <source>
        <dbReference type="SAM" id="Phobius"/>
    </source>
</evidence>
<dbReference type="GO" id="GO:0016020">
    <property type="term" value="C:membrane"/>
    <property type="evidence" value="ECO:0007669"/>
    <property type="project" value="InterPro"/>
</dbReference>
<organism evidence="4 5">
    <name type="scientific">Tigriopus californicus</name>
    <name type="common">Marine copepod</name>
    <dbReference type="NCBI Taxonomy" id="6832"/>
    <lineage>
        <taxon>Eukaryota</taxon>
        <taxon>Metazoa</taxon>
        <taxon>Ecdysozoa</taxon>
        <taxon>Arthropoda</taxon>
        <taxon>Crustacea</taxon>
        <taxon>Multicrustacea</taxon>
        <taxon>Hexanauplia</taxon>
        <taxon>Copepoda</taxon>
        <taxon>Harpacticoida</taxon>
        <taxon>Harpacticidae</taxon>
        <taxon>Tigriopus</taxon>
    </lineage>
</organism>
<feature type="region of interest" description="Disordered" evidence="1">
    <location>
        <begin position="229"/>
        <end position="256"/>
    </location>
</feature>
<evidence type="ECO:0000259" key="3">
    <source>
        <dbReference type="Pfam" id="PF02932"/>
    </source>
</evidence>
<dbReference type="InterPro" id="IPR006029">
    <property type="entry name" value="Neurotrans-gated_channel_TM"/>
</dbReference>
<gene>
    <name evidence="4" type="ORF">TCAL_16670</name>
</gene>
<dbReference type="InterPro" id="IPR038050">
    <property type="entry name" value="Neuro_actylchol_rec"/>
</dbReference>
<dbReference type="Gene3D" id="1.20.58.390">
    <property type="entry name" value="Neurotransmitter-gated ion-channel transmembrane domain"/>
    <property type="match status" value="1"/>
</dbReference>
<dbReference type="InterPro" id="IPR006028">
    <property type="entry name" value="GABAA/Glycine_rcpt"/>
</dbReference>
<name>A0A553PJF2_TIGCA</name>
<dbReference type="GO" id="GO:0099095">
    <property type="term" value="F:ligand-gated monoatomic anion channel activity"/>
    <property type="evidence" value="ECO:0007669"/>
    <property type="project" value="UniProtKB-ARBA"/>
</dbReference>
<comment type="caution">
    <text evidence="4">The sequence shown here is derived from an EMBL/GenBank/DDBJ whole genome shotgun (WGS) entry which is preliminary data.</text>
</comment>
<feature type="transmembrane region" description="Helical" evidence="2">
    <location>
        <begin position="268"/>
        <end position="292"/>
    </location>
</feature>
<feature type="region of interest" description="Disordered" evidence="1">
    <location>
        <begin position="1"/>
        <end position="23"/>
    </location>
</feature>
<dbReference type="GO" id="GO:0004888">
    <property type="term" value="F:transmembrane signaling receptor activity"/>
    <property type="evidence" value="ECO:0007669"/>
    <property type="project" value="InterPro"/>
</dbReference>
<evidence type="ECO:0000313" key="5">
    <source>
        <dbReference type="Proteomes" id="UP000318571"/>
    </source>
</evidence>
<dbReference type="PRINTS" id="PR00253">
    <property type="entry name" value="GABAARECEPTR"/>
</dbReference>
<dbReference type="AlphaFoldDB" id="A0A553PJF2"/>
<feature type="domain" description="Neurotransmitter-gated ion-channel transmembrane" evidence="3">
    <location>
        <begin position="100"/>
        <end position="180"/>
    </location>
</feature>
<keyword evidence="5" id="KW-1185">Reference proteome</keyword>
<dbReference type="InterPro" id="IPR006201">
    <property type="entry name" value="Neur_channel"/>
</dbReference>
<dbReference type="EMBL" id="VCGU01000003">
    <property type="protein sequence ID" value="TRY77789.1"/>
    <property type="molecule type" value="Genomic_DNA"/>
</dbReference>
<reference evidence="4 5" key="1">
    <citation type="journal article" date="2018" name="Nat. Ecol. Evol.">
        <title>Genomic signatures of mitonuclear coevolution across populations of Tigriopus californicus.</title>
        <authorList>
            <person name="Barreto F.S."/>
            <person name="Watson E.T."/>
            <person name="Lima T.G."/>
            <person name="Willett C.S."/>
            <person name="Edmands S."/>
            <person name="Li W."/>
            <person name="Burton R.S."/>
        </authorList>
    </citation>
    <scope>NUCLEOTIDE SEQUENCE [LARGE SCALE GENOMIC DNA]</scope>
    <source>
        <strain evidence="4 5">San Diego</strain>
    </source>
</reference>
<dbReference type="Pfam" id="PF02932">
    <property type="entry name" value="Neur_chan_memb"/>
    <property type="match status" value="1"/>
</dbReference>
<sequence>MAEHYEKENKREQCETAGMPENGELDRVGSFNYDMSKMVFSNEFVPREEDAIKSILDYSIQIKDLRPDQTHYMALGMNYSVAGFEMVLTRKISFYVVTYYLPSGLFVVVSWISFLVNPEVIPGRMTLLVTIFLVLINIFNTIQTNSPKAEGLTAIEAWVIACIIFVFGALGEYTVILLKIKLKKIAPRRRKHQATTNTNPVGGSGAGLGGSGGGSEFNNVATMTTNSAGVTTTTTTSNNPVRSPSGRPYPSLHGNRHMRRDNYGRTDLIFLVVFPVLFGIFNVFYWVSLYWWRWSDQLIPLD</sequence>
<dbReference type="InterPro" id="IPR036719">
    <property type="entry name" value="Neuro-gated_channel_TM_sf"/>
</dbReference>
<feature type="transmembrane region" description="Helical" evidence="2">
    <location>
        <begin position="126"/>
        <end position="143"/>
    </location>
</feature>
<accession>A0A553PJF2</accession>
<keyword evidence="2" id="KW-1133">Transmembrane helix</keyword>
<dbReference type="SUPFAM" id="SSF90112">
    <property type="entry name" value="Neurotransmitter-gated ion-channel transmembrane pore"/>
    <property type="match status" value="1"/>
</dbReference>
<dbReference type="Proteomes" id="UP000318571">
    <property type="component" value="Chromosome 11"/>
</dbReference>
<protein>
    <recommendedName>
        <fullName evidence="3">Neurotransmitter-gated ion-channel transmembrane domain-containing protein</fullName>
    </recommendedName>
</protein>